<organism evidence="1 2">
    <name type="scientific">Diaporthe vaccinii</name>
    <dbReference type="NCBI Taxonomy" id="105482"/>
    <lineage>
        <taxon>Eukaryota</taxon>
        <taxon>Fungi</taxon>
        <taxon>Dikarya</taxon>
        <taxon>Ascomycota</taxon>
        <taxon>Pezizomycotina</taxon>
        <taxon>Sordariomycetes</taxon>
        <taxon>Sordariomycetidae</taxon>
        <taxon>Diaporthales</taxon>
        <taxon>Diaporthaceae</taxon>
        <taxon>Diaporthe</taxon>
        <taxon>Diaporthe eres species complex</taxon>
    </lineage>
</organism>
<evidence type="ECO:0000313" key="2">
    <source>
        <dbReference type="Proteomes" id="UP001600888"/>
    </source>
</evidence>
<dbReference type="Proteomes" id="UP001600888">
    <property type="component" value="Unassembled WGS sequence"/>
</dbReference>
<gene>
    <name evidence="1" type="ORF">FJTKL_04266</name>
</gene>
<proteinExistence type="predicted"/>
<sequence>MARLTVGWWLDDHSRAMHGLRGTAVPMSQDDVVVKMNRCFNPQGLVRQRARELVEEAAPLVRRWVEGGKTATTSCKPWMECLDDDNVNNGAQTPPQVVLAV</sequence>
<protein>
    <submittedName>
        <fullName evidence="1">Uncharacterized protein</fullName>
    </submittedName>
</protein>
<name>A0ABR4F0I5_9PEZI</name>
<dbReference type="EMBL" id="JBAWTH010000017">
    <property type="protein sequence ID" value="KAL2288159.1"/>
    <property type="molecule type" value="Genomic_DNA"/>
</dbReference>
<keyword evidence="2" id="KW-1185">Reference proteome</keyword>
<evidence type="ECO:0000313" key="1">
    <source>
        <dbReference type="EMBL" id="KAL2288159.1"/>
    </source>
</evidence>
<accession>A0ABR4F0I5</accession>
<reference evidence="1 2" key="1">
    <citation type="submission" date="2024-03" db="EMBL/GenBank/DDBJ databases">
        <title>A high-quality draft genome sequence of Diaporthe vaccinii, a causative agent of upright dieback and viscid rot disease in cranberry plants.</title>
        <authorList>
            <person name="Sarrasin M."/>
            <person name="Lang B.F."/>
            <person name="Burger G."/>
        </authorList>
    </citation>
    <scope>NUCLEOTIDE SEQUENCE [LARGE SCALE GENOMIC DNA]</scope>
    <source>
        <strain evidence="1 2">IS7</strain>
    </source>
</reference>
<comment type="caution">
    <text evidence="1">The sequence shown here is derived from an EMBL/GenBank/DDBJ whole genome shotgun (WGS) entry which is preliminary data.</text>
</comment>